<keyword evidence="8" id="KW-1185">Reference proteome</keyword>
<dbReference type="InterPro" id="IPR011009">
    <property type="entry name" value="Kinase-like_dom_sf"/>
</dbReference>
<gene>
    <name evidence="7" type="ORF">HRG_02073</name>
</gene>
<dbReference type="GO" id="GO:0005634">
    <property type="term" value="C:nucleus"/>
    <property type="evidence" value="ECO:0007669"/>
    <property type="project" value="TreeGrafter"/>
</dbReference>
<feature type="domain" description="Protein kinase" evidence="6">
    <location>
        <begin position="66"/>
        <end position="416"/>
    </location>
</feature>
<dbReference type="EMBL" id="JAIZPD010000002">
    <property type="protein sequence ID" value="KAH0966664.1"/>
    <property type="molecule type" value="Genomic_DNA"/>
</dbReference>
<evidence type="ECO:0000256" key="1">
    <source>
        <dbReference type="ARBA" id="ARBA00022527"/>
    </source>
</evidence>
<organism evidence="7 8">
    <name type="scientific">Hirsutella rhossiliensis</name>
    <dbReference type="NCBI Taxonomy" id="111463"/>
    <lineage>
        <taxon>Eukaryota</taxon>
        <taxon>Fungi</taxon>
        <taxon>Dikarya</taxon>
        <taxon>Ascomycota</taxon>
        <taxon>Pezizomycotina</taxon>
        <taxon>Sordariomycetes</taxon>
        <taxon>Hypocreomycetidae</taxon>
        <taxon>Hypocreales</taxon>
        <taxon>Ophiocordycipitaceae</taxon>
        <taxon>Hirsutella</taxon>
    </lineage>
</organism>
<accession>A0A9P8SLV0</accession>
<dbReference type="GO" id="GO:0043484">
    <property type="term" value="P:regulation of RNA splicing"/>
    <property type="evidence" value="ECO:0007669"/>
    <property type="project" value="TreeGrafter"/>
</dbReference>
<dbReference type="SMART" id="SM00220">
    <property type="entry name" value="S_TKc"/>
    <property type="match status" value="1"/>
</dbReference>
<evidence type="ECO:0000313" key="7">
    <source>
        <dbReference type="EMBL" id="KAH0966664.1"/>
    </source>
</evidence>
<dbReference type="GeneID" id="68351202"/>
<dbReference type="InterPro" id="IPR051175">
    <property type="entry name" value="CLK_kinases"/>
</dbReference>
<evidence type="ECO:0000259" key="6">
    <source>
        <dbReference type="PROSITE" id="PS50011"/>
    </source>
</evidence>
<dbReference type="OrthoDB" id="5979581at2759"/>
<evidence type="ECO:0000256" key="5">
    <source>
        <dbReference type="ARBA" id="ARBA00022840"/>
    </source>
</evidence>
<dbReference type="GO" id="GO:0004674">
    <property type="term" value="F:protein serine/threonine kinase activity"/>
    <property type="evidence" value="ECO:0007669"/>
    <property type="project" value="UniProtKB-KW"/>
</dbReference>
<dbReference type="PANTHER" id="PTHR45646:SF11">
    <property type="entry name" value="SERINE_THREONINE-PROTEIN KINASE DOA"/>
    <property type="match status" value="1"/>
</dbReference>
<protein>
    <submittedName>
        <fullName evidence="7">Kinase</fullName>
    </submittedName>
</protein>
<dbReference type="PROSITE" id="PS00108">
    <property type="entry name" value="PROTEIN_KINASE_ST"/>
    <property type="match status" value="1"/>
</dbReference>
<evidence type="ECO:0000256" key="2">
    <source>
        <dbReference type="ARBA" id="ARBA00022679"/>
    </source>
</evidence>
<dbReference type="Gene3D" id="1.10.510.10">
    <property type="entry name" value="Transferase(Phosphotransferase) domain 1"/>
    <property type="match status" value="1"/>
</dbReference>
<keyword evidence="2" id="KW-0808">Transferase</keyword>
<dbReference type="RefSeq" id="XP_044724177.1">
    <property type="nucleotide sequence ID" value="XM_044860544.1"/>
</dbReference>
<dbReference type="Pfam" id="PF00069">
    <property type="entry name" value="Pkinase"/>
    <property type="match status" value="2"/>
</dbReference>
<reference evidence="7" key="1">
    <citation type="submission" date="2021-09" db="EMBL/GenBank/DDBJ databases">
        <title>A high-quality genome of the endoparasitic fungus Hirsutella rhossiliensis with a comparison of Hirsutella genomes reveals transposable elements contributing to genome size variation.</title>
        <authorList>
            <person name="Lin R."/>
            <person name="Jiao Y."/>
            <person name="Sun X."/>
            <person name="Ling J."/>
            <person name="Xie B."/>
            <person name="Cheng X."/>
        </authorList>
    </citation>
    <scope>NUCLEOTIDE SEQUENCE</scope>
    <source>
        <strain evidence="7">HR02</strain>
    </source>
</reference>
<dbReference type="SUPFAM" id="SSF56112">
    <property type="entry name" value="Protein kinase-like (PK-like)"/>
    <property type="match status" value="1"/>
</dbReference>
<comment type="caution">
    <text evidence="7">The sequence shown here is derived from an EMBL/GenBank/DDBJ whole genome shotgun (WGS) entry which is preliminary data.</text>
</comment>
<keyword evidence="4 7" id="KW-0418">Kinase</keyword>
<keyword evidence="1" id="KW-0723">Serine/threonine-protein kinase</keyword>
<dbReference type="CDD" id="cd05118">
    <property type="entry name" value="STKc_CMGC"/>
    <property type="match status" value="1"/>
</dbReference>
<evidence type="ECO:0000256" key="4">
    <source>
        <dbReference type="ARBA" id="ARBA00022777"/>
    </source>
</evidence>
<keyword evidence="5" id="KW-0067">ATP-binding</keyword>
<evidence type="ECO:0000313" key="8">
    <source>
        <dbReference type="Proteomes" id="UP000824596"/>
    </source>
</evidence>
<dbReference type="PROSITE" id="PS50011">
    <property type="entry name" value="PROTEIN_KINASE_DOM"/>
    <property type="match status" value="1"/>
</dbReference>
<keyword evidence="3" id="KW-0547">Nucleotide-binding</keyword>
<dbReference type="AlphaFoldDB" id="A0A9P8SLV0"/>
<dbReference type="PANTHER" id="PTHR45646">
    <property type="entry name" value="SERINE/THREONINE-PROTEIN KINASE DOA-RELATED"/>
    <property type="match status" value="1"/>
</dbReference>
<dbReference type="InterPro" id="IPR008271">
    <property type="entry name" value="Ser/Thr_kinase_AS"/>
</dbReference>
<dbReference type="GO" id="GO:0005524">
    <property type="term" value="F:ATP binding"/>
    <property type="evidence" value="ECO:0007669"/>
    <property type="project" value="UniProtKB-KW"/>
</dbReference>
<evidence type="ECO:0000256" key="3">
    <source>
        <dbReference type="ARBA" id="ARBA00022741"/>
    </source>
</evidence>
<proteinExistence type="predicted"/>
<dbReference type="Gene3D" id="3.30.200.20">
    <property type="entry name" value="Phosphorylase Kinase, domain 1"/>
    <property type="match status" value="1"/>
</dbReference>
<dbReference type="Proteomes" id="UP000824596">
    <property type="component" value="Unassembled WGS sequence"/>
</dbReference>
<dbReference type="InterPro" id="IPR000719">
    <property type="entry name" value="Prot_kinase_dom"/>
</dbReference>
<name>A0A9P8SLV0_9HYPO</name>
<sequence length="417" mass="47381">MPLRFRACTSLKGLFKRGVLPYPPALADVAHPAIPLEVPLEEETLPFYKPKQYYPVRIGDLFVARYQVEGKLGYGAYSTSWLCRDLQHNRFVVVKVSTSLRDLPTATYRELEIYRRLAKVSSSHPGQSLIREMHDAFELRGLAGSHQCLVLQPMYMSLLQMMAPTWKPFDLPLLKMTLRRLLSALDFLHLEAGIVHTDIKTDNVMLSLDDDTVLADFVKAEAQDPSPRKTVDESTVIYKSRRFRSPSRGKSYGLPALCDFGEARIGKAHCSGPFVQPHIYRAPEVIFEMAWGSAVDIWNLACLIWDLFEGKHLFGAIFDAKGAHDPFKHLALMVALIGPPPSDFVQRSETANQCFDTSGHWIAHEDALVPVVWLDSLEQRLSGQEKARFIQFMRSMLSWLPENRKTAKELLQDPWLL</sequence>